<dbReference type="Proteomes" id="UP000838756">
    <property type="component" value="Unassembled WGS sequence"/>
</dbReference>
<dbReference type="OrthoDB" id="4142200at2759"/>
<feature type="transmembrane region" description="Helical" evidence="7">
    <location>
        <begin position="129"/>
        <end position="153"/>
    </location>
</feature>
<evidence type="ECO:0000256" key="5">
    <source>
        <dbReference type="ARBA" id="ARBA00022989"/>
    </source>
</evidence>
<organism evidence="9 10">
    <name type="scientific">Pararge aegeria aegeria</name>
    <dbReference type="NCBI Taxonomy" id="348720"/>
    <lineage>
        <taxon>Eukaryota</taxon>
        <taxon>Metazoa</taxon>
        <taxon>Ecdysozoa</taxon>
        <taxon>Arthropoda</taxon>
        <taxon>Hexapoda</taxon>
        <taxon>Insecta</taxon>
        <taxon>Pterygota</taxon>
        <taxon>Neoptera</taxon>
        <taxon>Endopterygota</taxon>
        <taxon>Lepidoptera</taxon>
        <taxon>Glossata</taxon>
        <taxon>Ditrysia</taxon>
        <taxon>Papilionoidea</taxon>
        <taxon>Nymphalidae</taxon>
        <taxon>Satyrinae</taxon>
        <taxon>Satyrini</taxon>
        <taxon>Parargina</taxon>
        <taxon>Pararge</taxon>
    </lineage>
</organism>
<evidence type="ECO:0000256" key="7">
    <source>
        <dbReference type="SAM" id="Phobius"/>
    </source>
</evidence>
<dbReference type="PANTHER" id="PTHR48020:SF12">
    <property type="entry name" value="PROTON MYO-INOSITOL COTRANSPORTER"/>
    <property type="match status" value="1"/>
</dbReference>
<dbReference type="AlphaFoldDB" id="A0A8S4S9H3"/>
<sequence length="243" mass="27460">MKEEEDYFRTLPNISLINILRRRSWRRAFVLSMFTFTFFELNGALVIVTYASTILNSTGVEFNIRPELQAISFPIVMTIGSLVVATCVDRVGRKPLLILAYLVTSCTMFCLAIIMILQMNGGGSIPAWLPVLIMMLCVFMFSGGVMPLSYIILTEMFSFQIRAKLMGLVVTYAWFLTFLLYNIHALLTNSLGKYSAFLFYGLINLAGAIFAFVFLPETKGKTVEEIMKIIAKNKQIKTDDNET</sequence>
<dbReference type="InterPro" id="IPR036259">
    <property type="entry name" value="MFS_trans_sf"/>
</dbReference>
<dbReference type="Gene3D" id="1.20.1250.20">
    <property type="entry name" value="MFS general substrate transporter like domains"/>
    <property type="match status" value="1"/>
</dbReference>
<name>A0A8S4S9H3_9NEOP</name>
<dbReference type="Pfam" id="PF00083">
    <property type="entry name" value="Sugar_tr"/>
    <property type="match status" value="1"/>
</dbReference>
<feature type="transmembrane region" description="Helical" evidence="7">
    <location>
        <begin position="28"/>
        <end position="51"/>
    </location>
</feature>
<evidence type="ECO:0000259" key="8">
    <source>
        <dbReference type="PROSITE" id="PS50850"/>
    </source>
</evidence>
<dbReference type="PROSITE" id="PS00216">
    <property type="entry name" value="SUGAR_TRANSPORT_1"/>
    <property type="match status" value="1"/>
</dbReference>
<dbReference type="PANTHER" id="PTHR48020">
    <property type="entry name" value="PROTON MYO-INOSITOL COTRANSPORTER"/>
    <property type="match status" value="1"/>
</dbReference>
<comment type="caution">
    <text evidence="9">The sequence shown here is derived from an EMBL/GenBank/DDBJ whole genome shotgun (WGS) entry which is preliminary data.</text>
</comment>
<feature type="transmembrane region" description="Helical" evidence="7">
    <location>
        <begin position="96"/>
        <end position="117"/>
    </location>
</feature>
<dbReference type="InterPro" id="IPR005828">
    <property type="entry name" value="MFS_sugar_transport-like"/>
</dbReference>
<evidence type="ECO:0000313" key="9">
    <source>
        <dbReference type="EMBL" id="CAH2252058.1"/>
    </source>
</evidence>
<dbReference type="SUPFAM" id="SSF103473">
    <property type="entry name" value="MFS general substrate transporter"/>
    <property type="match status" value="1"/>
</dbReference>
<feature type="transmembrane region" description="Helical" evidence="7">
    <location>
        <begin position="196"/>
        <end position="215"/>
    </location>
</feature>
<comment type="similarity">
    <text evidence="2">Belongs to the major facilitator superfamily. Sugar transporter (TC 2.A.1.1) family.</text>
</comment>
<feature type="transmembrane region" description="Helical" evidence="7">
    <location>
        <begin position="71"/>
        <end position="89"/>
    </location>
</feature>
<comment type="subcellular location">
    <subcellularLocation>
        <location evidence="1">Membrane</location>
        <topology evidence="1">Multi-pass membrane protein</topology>
    </subcellularLocation>
</comment>
<feature type="transmembrane region" description="Helical" evidence="7">
    <location>
        <begin position="165"/>
        <end position="184"/>
    </location>
</feature>
<keyword evidence="10" id="KW-1185">Reference proteome</keyword>
<keyword evidence="3" id="KW-0813">Transport</keyword>
<evidence type="ECO:0000256" key="3">
    <source>
        <dbReference type="ARBA" id="ARBA00022448"/>
    </source>
</evidence>
<dbReference type="GO" id="GO:0022857">
    <property type="term" value="F:transmembrane transporter activity"/>
    <property type="evidence" value="ECO:0007669"/>
    <property type="project" value="InterPro"/>
</dbReference>
<evidence type="ECO:0000256" key="6">
    <source>
        <dbReference type="ARBA" id="ARBA00023136"/>
    </source>
</evidence>
<feature type="domain" description="Major facilitator superfamily (MFS) profile" evidence="8">
    <location>
        <begin position="1"/>
        <end position="219"/>
    </location>
</feature>
<gene>
    <name evidence="9" type="primary">jg13865</name>
    <name evidence="9" type="ORF">PAEG_LOCUS22370</name>
</gene>
<dbReference type="InterPro" id="IPR020846">
    <property type="entry name" value="MFS_dom"/>
</dbReference>
<dbReference type="InterPro" id="IPR050814">
    <property type="entry name" value="Myo-inositol_Transporter"/>
</dbReference>
<dbReference type="EMBL" id="CAKXAJ010026031">
    <property type="protein sequence ID" value="CAH2252058.1"/>
    <property type="molecule type" value="Genomic_DNA"/>
</dbReference>
<evidence type="ECO:0000256" key="1">
    <source>
        <dbReference type="ARBA" id="ARBA00004141"/>
    </source>
</evidence>
<accession>A0A8S4S9H3</accession>
<dbReference type="GO" id="GO:0016020">
    <property type="term" value="C:membrane"/>
    <property type="evidence" value="ECO:0007669"/>
    <property type="project" value="UniProtKB-SubCell"/>
</dbReference>
<keyword evidence="4 7" id="KW-0812">Transmembrane</keyword>
<reference evidence="9" key="1">
    <citation type="submission" date="2022-03" db="EMBL/GenBank/DDBJ databases">
        <authorList>
            <person name="Lindestad O."/>
        </authorList>
    </citation>
    <scope>NUCLEOTIDE SEQUENCE</scope>
</reference>
<dbReference type="InterPro" id="IPR005829">
    <property type="entry name" value="Sugar_transporter_CS"/>
</dbReference>
<evidence type="ECO:0000256" key="2">
    <source>
        <dbReference type="ARBA" id="ARBA00010992"/>
    </source>
</evidence>
<evidence type="ECO:0000313" key="10">
    <source>
        <dbReference type="Proteomes" id="UP000838756"/>
    </source>
</evidence>
<keyword evidence="5 7" id="KW-1133">Transmembrane helix</keyword>
<evidence type="ECO:0000256" key="4">
    <source>
        <dbReference type="ARBA" id="ARBA00022692"/>
    </source>
</evidence>
<dbReference type="PROSITE" id="PS50850">
    <property type="entry name" value="MFS"/>
    <property type="match status" value="1"/>
</dbReference>
<keyword evidence="6 7" id="KW-0472">Membrane</keyword>
<protein>
    <submittedName>
        <fullName evidence="9">Jg13865 protein</fullName>
    </submittedName>
</protein>
<proteinExistence type="inferred from homology"/>